<feature type="compositionally biased region" description="Polar residues" evidence="1">
    <location>
        <begin position="148"/>
        <end position="157"/>
    </location>
</feature>
<feature type="region of interest" description="Disordered" evidence="1">
    <location>
        <begin position="138"/>
        <end position="157"/>
    </location>
</feature>
<proteinExistence type="predicted"/>
<evidence type="ECO:0000313" key="2">
    <source>
        <dbReference type="EMBL" id="ACU98061.1"/>
    </source>
</evidence>
<dbReference type="AlphaFoldDB" id="C7MXY3"/>
<name>C7MXY3_SACVD</name>
<protein>
    <submittedName>
        <fullName evidence="2">Uncharacterized protein</fullName>
    </submittedName>
</protein>
<evidence type="ECO:0000256" key="1">
    <source>
        <dbReference type="SAM" id="MobiDB-lite"/>
    </source>
</evidence>
<accession>C7MXY3</accession>
<sequence>MMSEESWYSTIIREAAEGVSATDAVNAVMPGGMAVAGAVKAAADAAVGLGAVGSWSFDREEIEAIIADWKELAEQLREDRATFSQAETASYAPSNDEPSNRFVKSLQDGLAAIEKSNKSMQEYVDGFIEKLEEAKRSIGRTDDENANALGSANVNEV</sequence>
<dbReference type="KEGG" id="svi:Svir_30860"/>
<evidence type="ECO:0000313" key="3">
    <source>
        <dbReference type="Proteomes" id="UP000000841"/>
    </source>
</evidence>
<keyword evidence="3" id="KW-1185">Reference proteome</keyword>
<dbReference type="HOGENOM" id="CLU_1721017_0_0_11"/>
<reference evidence="2 3" key="1">
    <citation type="journal article" date="2009" name="Stand. Genomic Sci.">
        <title>Complete genome sequence of Saccharomonospora viridis type strain (P101).</title>
        <authorList>
            <person name="Pati A."/>
            <person name="Sikorski J."/>
            <person name="Nolan M."/>
            <person name="Lapidus A."/>
            <person name="Copeland A."/>
            <person name="Glavina Del Rio T."/>
            <person name="Lucas S."/>
            <person name="Chen F."/>
            <person name="Tice H."/>
            <person name="Pitluck S."/>
            <person name="Cheng J.F."/>
            <person name="Chertkov O."/>
            <person name="Brettin T."/>
            <person name="Han C."/>
            <person name="Detter J.C."/>
            <person name="Kuske C."/>
            <person name="Bruce D."/>
            <person name="Goodwin L."/>
            <person name="Chain P."/>
            <person name="D'haeseleer P."/>
            <person name="Chen A."/>
            <person name="Palaniappan K."/>
            <person name="Ivanova N."/>
            <person name="Mavromatis K."/>
            <person name="Mikhailova N."/>
            <person name="Rohde M."/>
            <person name="Tindall B.J."/>
            <person name="Goker M."/>
            <person name="Bristow J."/>
            <person name="Eisen J.A."/>
            <person name="Markowitz V."/>
            <person name="Hugenholtz P."/>
            <person name="Kyrpides N.C."/>
            <person name="Klenk H.P."/>
        </authorList>
    </citation>
    <scope>NUCLEOTIDE SEQUENCE [LARGE SCALE GENOMIC DNA]</scope>
    <source>
        <strain evidence="3">ATCC 15386 / DSM 43017 / JCM 3036 / NBRC 12207 / P101</strain>
    </source>
</reference>
<organism evidence="2 3">
    <name type="scientific">Saccharomonospora viridis (strain ATCC 15386 / DSM 43017 / JCM 3036 / CCUG 5913 / NBRC 12207 / NCIMB 9602 / P101)</name>
    <name type="common">Thermoactinomyces viridis</name>
    <dbReference type="NCBI Taxonomy" id="471857"/>
    <lineage>
        <taxon>Bacteria</taxon>
        <taxon>Bacillati</taxon>
        <taxon>Actinomycetota</taxon>
        <taxon>Actinomycetes</taxon>
        <taxon>Pseudonocardiales</taxon>
        <taxon>Pseudonocardiaceae</taxon>
        <taxon>Saccharomonospora</taxon>
    </lineage>
</organism>
<dbReference type="Proteomes" id="UP000000841">
    <property type="component" value="Chromosome"/>
</dbReference>
<dbReference type="EMBL" id="CP001683">
    <property type="protein sequence ID" value="ACU98061.1"/>
    <property type="molecule type" value="Genomic_DNA"/>
</dbReference>
<gene>
    <name evidence="2" type="ordered locus">Svir_30860</name>
</gene>